<dbReference type="Gene3D" id="3.40.50.2000">
    <property type="entry name" value="Glycogen Phosphorylase B"/>
    <property type="match status" value="2"/>
</dbReference>
<evidence type="ECO:0000313" key="2">
    <source>
        <dbReference type="EMBL" id="MDQ0391444.1"/>
    </source>
</evidence>
<sequence>MIETMQRIETGTRAPAVPGRVVVINDASFARGGATGIALSSAELLQARGVDVTFISGDSGEQAAALGHRFEIVPLGGTHILGGPRVKAALDGLYNGAAERFLAAWIARNDTPDTVYHLHGWSKVLSPSIFRALKPVAPRLVVNAHDFFLVCPNGGFFNFRTEKPCDLAPMSLACLGTNCDRRHYAHKLWRSARQGVRRLLSDLGRSDSTILAVHEGMLPHLARGGLAGARLRALRNPAAPWRSQRIEAERNRTFVFVGRLESDKGPDLLAAAARKAGVPLKIIGGGPLDAMLASDYPEAERVGWKTRAEIVEEIADVRALVMPSRYREPFGLVAMEALTSGLPIVVPSYAMLAQDVTEGGFGLACDPHDVDALAGALGRLAADDALLAQMSLRAHREAHRLAPTQAEWTDALLGLYADLLAGENRRPEPTDRSIRWGSAA</sequence>
<organism evidence="2 3">
    <name type="scientific">Labrys monachus</name>
    <dbReference type="NCBI Taxonomy" id="217067"/>
    <lineage>
        <taxon>Bacteria</taxon>
        <taxon>Pseudomonadati</taxon>
        <taxon>Pseudomonadota</taxon>
        <taxon>Alphaproteobacteria</taxon>
        <taxon>Hyphomicrobiales</taxon>
        <taxon>Xanthobacteraceae</taxon>
        <taxon>Labrys</taxon>
    </lineage>
</organism>
<comment type="caution">
    <text evidence="2">The sequence shown here is derived from an EMBL/GenBank/DDBJ whole genome shotgun (WGS) entry which is preliminary data.</text>
</comment>
<reference evidence="2 3" key="1">
    <citation type="submission" date="2023-07" db="EMBL/GenBank/DDBJ databases">
        <title>Genomic Encyclopedia of Type Strains, Phase IV (KMG-IV): sequencing the most valuable type-strain genomes for metagenomic binning, comparative biology and taxonomic classification.</title>
        <authorList>
            <person name="Goeker M."/>
        </authorList>
    </citation>
    <scope>NUCLEOTIDE SEQUENCE [LARGE SCALE GENOMIC DNA]</scope>
    <source>
        <strain evidence="2 3">DSM 5896</strain>
    </source>
</reference>
<gene>
    <name evidence="2" type="ORF">J3R73_001236</name>
</gene>
<proteinExistence type="predicted"/>
<dbReference type="EMBL" id="JAUSVK010000001">
    <property type="protein sequence ID" value="MDQ0391444.1"/>
    <property type="molecule type" value="Genomic_DNA"/>
</dbReference>
<dbReference type="Proteomes" id="UP001237448">
    <property type="component" value="Unassembled WGS sequence"/>
</dbReference>
<dbReference type="PANTHER" id="PTHR45947">
    <property type="entry name" value="SULFOQUINOVOSYL TRANSFERASE SQD2"/>
    <property type="match status" value="1"/>
</dbReference>
<accession>A0ABU0FA05</accession>
<dbReference type="PANTHER" id="PTHR45947:SF3">
    <property type="entry name" value="SULFOQUINOVOSYL TRANSFERASE SQD2"/>
    <property type="match status" value="1"/>
</dbReference>
<protein>
    <submittedName>
        <fullName evidence="2">Glycosyltransferase involved in cell wall biosynthesis</fullName>
    </submittedName>
</protein>
<evidence type="ECO:0000313" key="3">
    <source>
        <dbReference type="Proteomes" id="UP001237448"/>
    </source>
</evidence>
<evidence type="ECO:0000259" key="1">
    <source>
        <dbReference type="Pfam" id="PF00534"/>
    </source>
</evidence>
<dbReference type="InterPro" id="IPR001296">
    <property type="entry name" value="Glyco_trans_1"/>
</dbReference>
<dbReference type="InterPro" id="IPR050194">
    <property type="entry name" value="Glycosyltransferase_grp1"/>
</dbReference>
<dbReference type="RefSeq" id="WP_307423764.1">
    <property type="nucleotide sequence ID" value="NZ_JAUSVK010000001.1"/>
</dbReference>
<name>A0ABU0FA05_9HYPH</name>
<keyword evidence="3" id="KW-1185">Reference proteome</keyword>
<dbReference type="CDD" id="cd03801">
    <property type="entry name" value="GT4_PimA-like"/>
    <property type="match status" value="1"/>
</dbReference>
<dbReference type="Pfam" id="PF00534">
    <property type="entry name" value="Glycos_transf_1"/>
    <property type="match status" value="1"/>
</dbReference>
<dbReference type="SUPFAM" id="SSF53756">
    <property type="entry name" value="UDP-Glycosyltransferase/glycogen phosphorylase"/>
    <property type="match status" value="1"/>
</dbReference>
<feature type="domain" description="Glycosyl transferase family 1" evidence="1">
    <location>
        <begin position="242"/>
        <end position="394"/>
    </location>
</feature>